<dbReference type="Pfam" id="PF00106">
    <property type="entry name" value="adh_short"/>
    <property type="match status" value="2"/>
</dbReference>
<dbReference type="Gene3D" id="3.40.50.720">
    <property type="entry name" value="NAD(P)-binding Rossmann-like Domain"/>
    <property type="match status" value="1"/>
</dbReference>
<dbReference type="PANTHER" id="PTHR42760">
    <property type="entry name" value="SHORT-CHAIN DEHYDROGENASES/REDUCTASES FAMILY MEMBER"/>
    <property type="match status" value="1"/>
</dbReference>
<gene>
    <name evidence="4" type="ORF">D0861_03437</name>
</gene>
<dbReference type="InterPro" id="IPR036291">
    <property type="entry name" value="NAD(P)-bd_dom_sf"/>
</dbReference>
<dbReference type="Proteomes" id="UP000268823">
    <property type="component" value="Unassembled WGS sequence"/>
</dbReference>
<reference evidence="4 5" key="1">
    <citation type="journal article" date="2018" name="BMC Genomics">
        <title>Genomic evidence for intraspecific hybridization in a clonal and extremely halotolerant yeast.</title>
        <authorList>
            <person name="Gostincar C."/>
            <person name="Stajich J.E."/>
            <person name="Zupancic J."/>
            <person name="Zalar P."/>
            <person name="Gunde-Cimerman N."/>
        </authorList>
    </citation>
    <scope>NUCLEOTIDE SEQUENCE [LARGE SCALE GENOMIC DNA]</scope>
    <source>
        <strain evidence="4 5">EXF-2788</strain>
    </source>
</reference>
<evidence type="ECO:0000313" key="4">
    <source>
        <dbReference type="EMBL" id="RMY90845.1"/>
    </source>
</evidence>
<dbReference type="VEuPathDB" id="FungiDB:BTJ68_03108"/>
<evidence type="ECO:0000256" key="2">
    <source>
        <dbReference type="ARBA" id="ARBA00023002"/>
    </source>
</evidence>
<evidence type="ECO:0000313" key="5">
    <source>
        <dbReference type="Proteomes" id="UP000268823"/>
    </source>
</evidence>
<dbReference type="PRINTS" id="PR00080">
    <property type="entry name" value="SDRFAMILY"/>
</dbReference>
<evidence type="ECO:0000256" key="3">
    <source>
        <dbReference type="RuleBase" id="RU000363"/>
    </source>
</evidence>
<comment type="similarity">
    <text evidence="1 3">Belongs to the short-chain dehydrogenases/reductases (SDR) family.</text>
</comment>
<dbReference type="PRINTS" id="PR00081">
    <property type="entry name" value="GDHRDH"/>
</dbReference>
<dbReference type="PANTHER" id="PTHR42760:SF37">
    <property type="entry name" value="CLAVALDEHYDE DEHYDROGENASE"/>
    <property type="match status" value="1"/>
</dbReference>
<evidence type="ECO:0000256" key="1">
    <source>
        <dbReference type="ARBA" id="ARBA00006484"/>
    </source>
</evidence>
<sequence>MSSSLLQPTHHDLYPFIDPSPPSGQLAGATKGKSILITGAGSGIGRAIAEAFALAGAERLFLVGRREAGLRETRERIGEKVGLVGDVSVVGDREEKRCGAFIGGRAGGVEGRGGGRGRRDGCEVLVVSGVDISKGEDVEGVFASYFGSDGPSEGKRFPPPDILVSNAGTSGATENIADSDPDMWWRDVEVNLKGTYLVARRYIRALREYYGTSTAAEGRRRTDGKVEGRIINVSSNASWRYVPGRSSYAASKLAINSLTEYLDGEGKGGVVDSASSQSQNKVTIRSVALHPGGVDTDLAATLPEHVRKRILIDKPELAAGTCVYLSLPRADFLMGRFVDCTWDMEELENHREKVESQDLLKSKVVGMFDTLPAP</sequence>
<protein>
    <recommendedName>
        <fullName evidence="6">NAD(P)-binding protein</fullName>
    </recommendedName>
</protein>
<organism evidence="4 5">
    <name type="scientific">Hortaea werneckii</name>
    <name type="common">Black yeast</name>
    <name type="synonym">Cladosporium werneckii</name>
    <dbReference type="NCBI Taxonomy" id="91943"/>
    <lineage>
        <taxon>Eukaryota</taxon>
        <taxon>Fungi</taxon>
        <taxon>Dikarya</taxon>
        <taxon>Ascomycota</taxon>
        <taxon>Pezizomycotina</taxon>
        <taxon>Dothideomycetes</taxon>
        <taxon>Dothideomycetidae</taxon>
        <taxon>Mycosphaerellales</taxon>
        <taxon>Teratosphaeriaceae</taxon>
        <taxon>Hortaea</taxon>
    </lineage>
</organism>
<proteinExistence type="inferred from homology"/>
<dbReference type="CDD" id="cd05233">
    <property type="entry name" value="SDR_c"/>
    <property type="match status" value="1"/>
</dbReference>
<comment type="caution">
    <text evidence="4">The sequence shown here is derived from an EMBL/GenBank/DDBJ whole genome shotgun (WGS) entry which is preliminary data.</text>
</comment>
<dbReference type="AlphaFoldDB" id="A0A3M7FPV9"/>
<dbReference type="OrthoDB" id="1933717at2759"/>
<keyword evidence="2" id="KW-0560">Oxidoreductase</keyword>
<dbReference type="EMBL" id="QWIR01000047">
    <property type="protein sequence ID" value="RMY90845.1"/>
    <property type="molecule type" value="Genomic_DNA"/>
</dbReference>
<dbReference type="SUPFAM" id="SSF51735">
    <property type="entry name" value="NAD(P)-binding Rossmann-fold domains"/>
    <property type="match status" value="1"/>
</dbReference>
<dbReference type="InterPro" id="IPR002347">
    <property type="entry name" value="SDR_fam"/>
</dbReference>
<accession>A0A3M7FPV9</accession>
<name>A0A3M7FPV9_HORWE</name>
<evidence type="ECO:0008006" key="6">
    <source>
        <dbReference type="Google" id="ProtNLM"/>
    </source>
</evidence>
<dbReference type="GO" id="GO:0016616">
    <property type="term" value="F:oxidoreductase activity, acting on the CH-OH group of donors, NAD or NADP as acceptor"/>
    <property type="evidence" value="ECO:0007669"/>
    <property type="project" value="TreeGrafter"/>
</dbReference>